<name>A0A0J9C720_9FIRM</name>
<dbReference type="GO" id="GO:0000166">
    <property type="term" value="F:nucleotide binding"/>
    <property type="evidence" value="ECO:0007669"/>
    <property type="project" value="InterPro"/>
</dbReference>
<feature type="domain" description="GFO/IDH/MocA-like oxidoreductase" evidence="4">
    <location>
        <begin position="131"/>
        <end position="254"/>
    </location>
</feature>
<dbReference type="Gene3D" id="3.40.50.720">
    <property type="entry name" value="NAD(P)-binding Rossmann-like Domain"/>
    <property type="match status" value="1"/>
</dbReference>
<dbReference type="Gene3D" id="3.30.360.10">
    <property type="entry name" value="Dihydrodipicolinate Reductase, domain 2"/>
    <property type="match status" value="1"/>
</dbReference>
<dbReference type="Pfam" id="PF01408">
    <property type="entry name" value="GFO_IDH_MocA"/>
    <property type="match status" value="1"/>
</dbReference>
<evidence type="ECO:0000259" key="3">
    <source>
        <dbReference type="Pfam" id="PF01408"/>
    </source>
</evidence>
<evidence type="ECO:0000313" key="5">
    <source>
        <dbReference type="EMBL" id="KMW20903.1"/>
    </source>
</evidence>
<dbReference type="SUPFAM" id="SSF55347">
    <property type="entry name" value="Glyceraldehyde-3-phosphate dehydrogenase-like, C-terminal domain"/>
    <property type="match status" value="1"/>
</dbReference>
<accession>A0A0J9C720</accession>
<dbReference type="Pfam" id="PF22725">
    <property type="entry name" value="GFO_IDH_MocA_C3"/>
    <property type="match status" value="1"/>
</dbReference>
<dbReference type="InterPro" id="IPR051317">
    <property type="entry name" value="Gfo/Idh/MocA_oxidoreduct"/>
</dbReference>
<dbReference type="PANTHER" id="PTHR43708:SF5">
    <property type="entry name" value="CONSERVED EXPRESSED OXIDOREDUCTASE (EUROFUNG)-RELATED"/>
    <property type="match status" value="1"/>
</dbReference>
<dbReference type="SUPFAM" id="SSF51735">
    <property type="entry name" value="NAD(P)-binding Rossmann-fold domains"/>
    <property type="match status" value="1"/>
</dbReference>
<dbReference type="EMBL" id="ADLK01000018">
    <property type="protein sequence ID" value="KMW20903.1"/>
    <property type="molecule type" value="Genomic_DNA"/>
</dbReference>
<evidence type="ECO:0008006" key="7">
    <source>
        <dbReference type="Google" id="ProtNLM"/>
    </source>
</evidence>
<feature type="domain" description="Gfo/Idh/MocA-like oxidoreductase N-terminal" evidence="3">
    <location>
        <begin position="8"/>
        <end position="121"/>
    </location>
</feature>
<dbReference type="OrthoDB" id="9783105at2"/>
<gene>
    <name evidence="5" type="ORF">HMPREF9470_01962</name>
</gene>
<protein>
    <recommendedName>
        <fullName evidence="7">Gfo/Idh/MocA-like oxidoreductase N-terminal domain-containing protein</fullName>
    </recommendedName>
</protein>
<keyword evidence="2" id="KW-0560">Oxidoreductase</keyword>
<dbReference type="GO" id="GO:0016491">
    <property type="term" value="F:oxidoreductase activity"/>
    <property type="evidence" value="ECO:0007669"/>
    <property type="project" value="UniProtKB-KW"/>
</dbReference>
<evidence type="ECO:0000256" key="2">
    <source>
        <dbReference type="ARBA" id="ARBA00023002"/>
    </source>
</evidence>
<dbReference type="GeneID" id="93166286"/>
<dbReference type="AlphaFoldDB" id="A0A0J9C720"/>
<dbReference type="RefSeq" id="WP_048929750.1">
    <property type="nucleotide sequence ID" value="NZ_KQ235877.1"/>
</dbReference>
<comment type="similarity">
    <text evidence="1">Belongs to the Gfo/Idh/MocA family.</text>
</comment>
<organism evidence="5 6">
    <name type="scientific">[Clostridium] citroniae WAL-19142</name>
    <dbReference type="NCBI Taxonomy" id="742734"/>
    <lineage>
        <taxon>Bacteria</taxon>
        <taxon>Bacillati</taxon>
        <taxon>Bacillota</taxon>
        <taxon>Clostridia</taxon>
        <taxon>Lachnospirales</taxon>
        <taxon>Lachnospiraceae</taxon>
        <taxon>Enterocloster</taxon>
    </lineage>
</organism>
<dbReference type="PANTHER" id="PTHR43708">
    <property type="entry name" value="CONSERVED EXPRESSED OXIDOREDUCTASE (EUROFUNG)"/>
    <property type="match status" value="1"/>
</dbReference>
<proteinExistence type="inferred from homology"/>
<dbReference type="InterPro" id="IPR000683">
    <property type="entry name" value="Gfo/Idh/MocA-like_OxRdtase_N"/>
</dbReference>
<reference evidence="5 6" key="1">
    <citation type="submission" date="2011-04" db="EMBL/GenBank/DDBJ databases">
        <title>The Genome Sequence of Clostridium citroniae WAL-19142.</title>
        <authorList>
            <consortium name="The Broad Institute Genome Sequencing Platform"/>
            <person name="Earl A."/>
            <person name="Ward D."/>
            <person name="Feldgarden M."/>
            <person name="Gevers D."/>
            <person name="Warren Y.A."/>
            <person name="Tyrrell K.L."/>
            <person name="Citron D.M."/>
            <person name="Goldstein E.J."/>
            <person name="Daigneault M."/>
            <person name="Allen-Vercoe E."/>
            <person name="Young S.K."/>
            <person name="Zeng Q."/>
            <person name="Gargeya S."/>
            <person name="Fitzgerald M."/>
            <person name="Haas B."/>
            <person name="Abouelleil A."/>
            <person name="Alvarado L."/>
            <person name="Arachchi H.M."/>
            <person name="Berlin A."/>
            <person name="Brown A."/>
            <person name="Chapman S.B."/>
            <person name="Chen Z."/>
            <person name="Dunbar C."/>
            <person name="Freedman E."/>
            <person name="Gearin G."/>
            <person name="Gellesch M."/>
            <person name="Goldberg J."/>
            <person name="Griggs A."/>
            <person name="Gujja S."/>
            <person name="Heilman E.R."/>
            <person name="Heiman D."/>
            <person name="Howarth C."/>
            <person name="Larson L."/>
            <person name="Lui A."/>
            <person name="MacDonald P.J."/>
            <person name="Mehta T."/>
            <person name="Montmayeur A."/>
            <person name="Murphy C."/>
            <person name="Neiman D."/>
            <person name="Pearson M."/>
            <person name="Priest M."/>
            <person name="Roberts A."/>
            <person name="Saif S."/>
            <person name="Shea T."/>
            <person name="Shenoy N."/>
            <person name="Sisk P."/>
            <person name="Stolte C."/>
            <person name="Sykes S."/>
            <person name="White J."/>
            <person name="Yandava C."/>
            <person name="Wortman J."/>
            <person name="Nusbaum C."/>
            <person name="Birren B."/>
        </authorList>
    </citation>
    <scope>NUCLEOTIDE SEQUENCE [LARGE SCALE GENOMIC DNA]</scope>
    <source>
        <strain evidence="5 6">WAL-19142</strain>
    </source>
</reference>
<sequence>MDTVKTGVAIVGYGGMGGWHVKKLSTMEEGEICGIYDILPLRRKAAQQEGLHAYDTLGELFADPGVEVVTLAVPNDCHKDLAIAAMRAGKNVVCEKPVALSSVELQEIFDVSEETGMLFTVHQNRRWDEDYLTLKKIYENGTLGRVFSIESRVQGSRGIPGDWRNTKEHGGGMVLDWGVHLLDQILMMIREPIESVFAQLTYVTNEAVDDGFKILLRFAPKEGEEEGLCVHVEVGTSNFISLPRWYILGENGSAVIDNWKVDGKIVMVSDWEKRDAVPVVTAAGLTKTMAPRTSETVKEYPLPVVHSDVREFYRNVFKAIRGEEESLIKHEEVMRVMRLMEAVFQSAYTNQAVKLRI</sequence>
<dbReference type="PATRIC" id="fig|742734.4.peg.2104"/>
<evidence type="ECO:0000256" key="1">
    <source>
        <dbReference type="ARBA" id="ARBA00010928"/>
    </source>
</evidence>
<dbReference type="InterPro" id="IPR036291">
    <property type="entry name" value="NAD(P)-bd_dom_sf"/>
</dbReference>
<evidence type="ECO:0000259" key="4">
    <source>
        <dbReference type="Pfam" id="PF22725"/>
    </source>
</evidence>
<evidence type="ECO:0000313" key="6">
    <source>
        <dbReference type="Proteomes" id="UP000037392"/>
    </source>
</evidence>
<dbReference type="Proteomes" id="UP000037392">
    <property type="component" value="Unassembled WGS sequence"/>
</dbReference>
<dbReference type="InterPro" id="IPR055170">
    <property type="entry name" value="GFO_IDH_MocA-like_dom"/>
</dbReference>
<comment type="caution">
    <text evidence="5">The sequence shown here is derived from an EMBL/GenBank/DDBJ whole genome shotgun (WGS) entry which is preliminary data.</text>
</comment>